<dbReference type="InterPro" id="IPR006029">
    <property type="entry name" value="Neurotrans-gated_channel_TM"/>
</dbReference>
<keyword evidence="9 21" id="KW-0406">Ion transport</keyword>
<reference evidence="24" key="2">
    <citation type="submission" date="2025-09" db="UniProtKB">
        <authorList>
            <consortium name="Ensembl"/>
        </authorList>
    </citation>
    <scope>IDENTIFICATION</scope>
</reference>
<keyword evidence="16 21" id="KW-0407">Ion channel</keyword>
<dbReference type="InterPro" id="IPR036719">
    <property type="entry name" value="Neuro-gated_channel_TM_sf"/>
</dbReference>
<dbReference type="STRING" id="94237.ENSMMOP00000019697"/>
<feature type="transmembrane region" description="Helical" evidence="21">
    <location>
        <begin position="294"/>
        <end position="315"/>
    </location>
</feature>
<feature type="domain" description="Neurotransmitter-gated ion-channel transmembrane" evidence="23">
    <location>
        <begin position="235"/>
        <end position="374"/>
    </location>
</feature>
<keyword evidence="11" id="KW-1015">Disulfide bond</keyword>
<evidence type="ECO:0000256" key="10">
    <source>
        <dbReference type="ARBA" id="ARBA00023136"/>
    </source>
</evidence>
<keyword evidence="25" id="KW-1185">Reference proteome</keyword>
<evidence type="ECO:0000256" key="20">
    <source>
        <dbReference type="ARBA" id="ARBA00036634"/>
    </source>
</evidence>
<dbReference type="Gene3D" id="1.20.58.390">
    <property type="entry name" value="Neurotransmitter-gated ion-channel transmembrane domain"/>
    <property type="match status" value="2"/>
</dbReference>
<dbReference type="PANTHER" id="PTHR18945">
    <property type="entry name" value="NEUROTRANSMITTER GATED ION CHANNEL"/>
    <property type="match status" value="1"/>
</dbReference>
<dbReference type="FunFam" id="2.70.170.10:FF:000005">
    <property type="entry name" value="Neuronal nicotinic acetylcholine receptor alpha4 subunit"/>
    <property type="match status" value="1"/>
</dbReference>
<evidence type="ECO:0000256" key="17">
    <source>
        <dbReference type="ARBA" id="ARBA00034104"/>
    </source>
</evidence>
<comment type="catalytic activity">
    <reaction evidence="18">
        <text>K(+)(in) = K(+)(out)</text>
        <dbReference type="Rhea" id="RHEA:29463"/>
        <dbReference type="ChEBI" id="CHEBI:29103"/>
    </reaction>
</comment>
<evidence type="ECO:0000256" key="19">
    <source>
        <dbReference type="ARBA" id="ARBA00036239"/>
    </source>
</evidence>
<sequence length="633" mass="71855">MQLLFCSLLLVFSQVGSHAHAEERLLQDLFAHYNKLSRPVENATDTVLVHFGLSIAQLIDVDEKNQMMTTNVWVKQEWNDYKLRWNPEEYENVTSIRIPSEIIWRPDIVLYNNADGDFAVTHLTKAHLFHDGRIKWMPPAIYKSSCSIDVTFFPFDQQSCKMKFGSWTYDRAKIDLINMASDVDQMDYWESGEWVIVNAVGKYNTKKYECCTEIYADITYYFIIRRLPLFYTINLIIPCLLISCLTVLVFYLPSQCGEKITLCISVLLSLTVFLLLITEIIPSTSLVIPLIGEYLLFTMVFVTLSIIITVFVLNVHHRSPQTHGMPHWVRRVFLDFVPKVLFMKRPPGTAKQHCKKLIEMMHRPATVSATGNSQSFWTGVETGLRQIGQLENTVQKVPSESPNILVCSPSPPLSPLEDCNKEDHSLKANIFCQSISGQYSLLSEKQPLRGYNSAASSSTQLSLPPSLPLGPVCSLTREEPNTLAPNSRSLSVEHMCNYQRESPERAGQLCRSHSFQYCCLHDERAGVTRTTGGMKKQFSTDHLAETIIAESTKGSNTQQETLALTISPAMQRAIEGVQYIADHLRAEDADFSVKEDWKYVAMVIDRIFLWMFVLVCMLGSVGLFLPPWLAGMI</sequence>
<dbReference type="Gene3D" id="2.70.170.10">
    <property type="entry name" value="Neurotransmitter-gated ion-channel ligand-binding domain"/>
    <property type="match status" value="1"/>
</dbReference>
<dbReference type="PRINTS" id="PR00254">
    <property type="entry name" value="NICOTINICR"/>
</dbReference>
<evidence type="ECO:0000256" key="8">
    <source>
        <dbReference type="ARBA" id="ARBA00023018"/>
    </source>
</evidence>
<dbReference type="GO" id="GO:0004888">
    <property type="term" value="F:transmembrane signaling receptor activity"/>
    <property type="evidence" value="ECO:0007669"/>
    <property type="project" value="InterPro"/>
</dbReference>
<comment type="catalytic activity">
    <reaction evidence="20">
        <text>Ca(2+)(in) = Ca(2+)(out)</text>
        <dbReference type="Rhea" id="RHEA:29671"/>
        <dbReference type="ChEBI" id="CHEBI:29108"/>
    </reaction>
</comment>
<dbReference type="Pfam" id="PF02932">
    <property type="entry name" value="Neur_chan_memb"/>
    <property type="match status" value="2"/>
</dbReference>
<dbReference type="InterPro" id="IPR018000">
    <property type="entry name" value="Neurotransmitter_ion_chnl_CS"/>
</dbReference>
<keyword evidence="7 21" id="KW-1133">Transmembrane helix</keyword>
<evidence type="ECO:0000256" key="5">
    <source>
        <dbReference type="ARBA" id="ARBA00022692"/>
    </source>
</evidence>
<keyword evidence="5 21" id="KW-0812">Transmembrane</keyword>
<evidence type="ECO:0000256" key="15">
    <source>
        <dbReference type="ARBA" id="ARBA00023286"/>
    </source>
</evidence>
<comment type="function">
    <text evidence="1">After binding acetylcholine, the AChR responds by an extensive change in conformation that affects all subunits and leads to opening of an ion-conducting channel across the plasma membrane.</text>
</comment>
<dbReference type="InterPro" id="IPR036734">
    <property type="entry name" value="Neur_chan_lig-bd_sf"/>
</dbReference>
<dbReference type="PRINTS" id="PR00252">
    <property type="entry name" value="NRIONCHANNEL"/>
</dbReference>
<dbReference type="NCBIfam" id="TIGR00860">
    <property type="entry name" value="LIC"/>
    <property type="match status" value="1"/>
</dbReference>
<reference evidence="24" key="1">
    <citation type="submission" date="2025-08" db="UniProtKB">
        <authorList>
            <consortium name="Ensembl"/>
        </authorList>
    </citation>
    <scope>IDENTIFICATION</scope>
</reference>
<evidence type="ECO:0000313" key="24">
    <source>
        <dbReference type="Ensembl" id="ENSMMOP00000019697.1"/>
    </source>
</evidence>
<feature type="transmembrane region" description="Helical" evidence="21">
    <location>
        <begin position="260"/>
        <end position="282"/>
    </location>
</feature>
<evidence type="ECO:0000256" key="18">
    <source>
        <dbReference type="ARBA" id="ARBA00034430"/>
    </source>
</evidence>
<keyword evidence="10 21" id="KW-0472">Membrane</keyword>
<evidence type="ECO:0000256" key="6">
    <source>
        <dbReference type="ARBA" id="ARBA00022729"/>
    </source>
</evidence>
<dbReference type="FunFam" id="1.20.58.390:FF:000014">
    <property type="entry name" value="Neuronal nicotinic acetylcholine receptor alpha4 subunit"/>
    <property type="match status" value="1"/>
</dbReference>
<accession>A0A3Q4BIR1</accession>
<keyword evidence="3 21" id="KW-0813">Transport</keyword>
<evidence type="ECO:0000256" key="4">
    <source>
        <dbReference type="ARBA" id="ARBA00022475"/>
    </source>
</evidence>
<feature type="chain" id="PRO_5022250507" evidence="21">
    <location>
        <begin position="22"/>
        <end position="633"/>
    </location>
</feature>
<evidence type="ECO:0000256" key="16">
    <source>
        <dbReference type="ARBA" id="ARBA00023303"/>
    </source>
</evidence>
<keyword evidence="13" id="KW-0325">Glycoprotein</keyword>
<evidence type="ECO:0000256" key="21">
    <source>
        <dbReference type="RuleBase" id="RU000687"/>
    </source>
</evidence>
<dbReference type="GO" id="GO:0045211">
    <property type="term" value="C:postsynaptic membrane"/>
    <property type="evidence" value="ECO:0007669"/>
    <property type="project" value="UniProtKB-SubCell"/>
</dbReference>
<protein>
    <submittedName>
        <fullName evidence="24">Uncharacterized protein</fullName>
    </submittedName>
</protein>
<dbReference type="OMA" id="MMHRPAT"/>
<keyword evidence="12" id="KW-0675">Receptor</keyword>
<dbReference type="PROSITE" id="PS00236">
    <property type="entry name" value="NEUROTR_ION_CHANNEL"/>
    <property type="match status" value="1"/>
</dbReference>
<dbReference type="InterPro" id="IPR006201">
    <property type="entry name" value="Neur_channel"/>
</dbReference>
<evidence type="ECO:0000256" key="1">
    <source>
        <dbReference type="ARBA" id="ARBA00003328"/>
    </source>
</evidence>
<dbReference type="FunFam" id="1.20.58.390:FF:000001">
    <property type="entry name" value="Neuronal nicotinic acetylcholine receptor subunit 3"/>
    <property type="match status" value="1"/>
</dbReference>
<dbReference type="Proteomes" id="UP000261620">
    <property type="component" value="Unplaced"/>
</dbReference>
<keyword evidence="6 21" id="KW-0732">Signal</keyword>
<dbReference type="AlphaFoldDB" id="A0A3Q4BIR1"/>
<proteinExistence type="inferred from homology"/>
<evidence type="ECO:0000259" key="22">
    <source>
        <dbReference type="Pfam" id="PF02931"/>
    </source>
</evidence>
<feature type="domain" description="Neurotransmitter-gated ion-channel transmembrane" evidence="23">
    <location>
        <begin position="535"/>
        <end position="624"/>
    </location>
</feature>
<dbReference type="SUPFAM" id="SSF90112">
    <property type="entry name" value="Neurotransmitter-gated ion-channel transmembrane pore"/>
    <property type="match status" value="1"/>
</dbReference>
<evidence type="ECO:0000313" key="25">
    <source>
        <dbReference type="Proteomes" id="UP000261620"/>
    </source>
</evidence>
<feature type="domain" description="Neurotransmitter-gated ion-channel ligand-binding" evidence="22">
    <location>
        <begin position="22"/>
        <end position="227"/>
    </location>
</feature>
<dbReference type="InterPro" id="IPR038050">
    <property type="entry name" value="Neuro_actylchol_rec"/>
</dbReference>
<evidence type="ECO:0000256" key="7">
    <source>
        <dbReference type="ARBA" id="ARBA00022989"/>
    </source>
</evidence>
<dbReference type="SUPFAM" id="SSF63712">
    <property type="entry name" value="Nicotinic receptor ligand binding domain-like"/>
    <property type="match status" value="1"/>
</dbReference>
<evidence type="ECO:0000256" key="13">
    <source>
        <dbReference type="ARBA" id="ARBA00023180"/>
    </source>
</evidence>
<evidence type="ECO:0000256" key="9">
    <source>
        <dbReference type="ARBA" id="ARBA00023065"/>
    </source>
</evidence>
<evidence type="ECO:0000256" key="2">
    <source>
        <dbReference type="ARBA" id="ARBA00009237"/>
    </source>
</evidence>
<dbReference type="InterPro" id="IPR006202">
    <property type="entry name" value="Neur_chan_lig-bd"/>
</dbReference>
<feature type="transmembrane region" description="Helical" evidence="21">
    <location>
        <begin position="607"/>
        <end position="629"/>
    </location>
</feature>
<dbReference type="Ensembl" id="ENSMMOT00000020028.1">
    <property type="protein sequence ID" value="ENSMMOP00000019697.1"/>
    <property type="gene ID" value="ENSMMOG00000014952.1"/>
</dbReference>
<evidence type="ECO:0000256" key="11">
    <source>
        <dbReference type="ARBA" id="ARBA00023157"/>
    </source>
</evidence>
<evidence type="ECO:0000256" key="3">
    <source>
        <dbReference type="ARBA" id="ARBA00022448"/>
    </source>
</evidence>
<keyword evidence="8" id="KW-0770">Synapse</keyword>
<comment type="similarity">
    <text evidence="2">Belongs to the ligand-gated ion channel (TC 1.A.9) family. Acetylcholine receptor (TC 1.A.9.1) subfamily.</text>
</comment>
<dbReference type="GO" id="GO:0022848">
    <property type="term" value="F:acetylcholine-gated monoatomic cation-selective channel activity"/>
    <property type="evidence" value="ECO:0007669"/>
    <property type="project" value="InterPro"/>
</dbReference>
<comment type="subcellular location">
    <subcellularLocation>
        <location evidence="17">Postsynaptic cell membrane</location>
        <topology evidence="17">Multi-pass membrane protein</topology>
    </subcellularLocation>
</comment>
<dbReference type="Pfam" id="PF02931">
    <property type="entry name" value="Neur_chan_LBD"/>
    <property type="match status" value="1"/>
</dbReference>
<name>A0A3Q4BIR1_MOLML</name>
<dbReference type="CDD" id="cd19064">
    <property type="entry name" value="LGIC_TM_nAChR"/>
    <property type="match status" value="1"/>
</dbReference>
<dbReference type="InterPro" id="IPR002394">
    <property type="entry name" value="Nicotinic_acetylcholine_rcpt"/>
</dbReference>
<keyword evidence="15" id="KW-1071">Ligand-gated ion channel</keyword>
<evidence type="ECO:0000256" key="14">
    <source>
        <dbReference type="ARBA" id="ARBA00023257"/>
    </source>
</evidence>
<comment type="catalytic activity">
    <reaction evidence="19">
        <text>Na(+)(in) = Na(+)(out)</text>
        <dbReference type="Rhea" id="RHEA:34963"/>
        <dbReference type="ChEBI" id="CHEBI:29101"/>
    </reaction>
</comment>
<organism evidence="24 25">
    <name type="scientific">Mola mola</name>
    <name type="common">Ocean sunfish</name>
    <name type="synonym">Tetraodon mola</name>
    <dbReference type="NCBI Taxonomy" id="94237"/>
    <lineage>
        <taxon>Eukaryota</taxon>
        <taxon>Metazoa</taxon>
        <taxon>Chordata</taxon>
        <taxon>Craniata</taxon>
        <taxon>Vertebrata</taxon>
        <taxon>Euteleostomi</taxon>
        <taxon>Actinopterygii</taxon>
        <taxon>Neopterygii</taxon>
        <taxon>Teleostei</taxon>
        <taxon>Neoteleostei</taxon>
        <taxon>Acanthomorphata</taxon>
        <taxon>Eupercaria</taxon>
        <taxon>Tetraodontiformes</taxon>
        <taxon>Molidae</taxon>
        <taxon>Mola</taxon>
    </lineage>
</organism>
<evidence type="ECO:0000259" key="23">
    <source>
        <dbReference type="Pfam" id="PF02932"/>
    </source>
</evidence>
<feature type="transmembrane region" description="Helical" evidence="21">
    <location>
        <begin position="229"/>
        <end position="253"/>
    </location>
</feature>
<keyword evidence="14" id="KW-0628">Postsynaptic cell membrane</keyword>
<evidence type="ECO:0000256" key="12">
    <source>
        <dbReference type="ARBA" id="ARBA00023170"/>
    </source>
</evidence>
<feature type="signal peptide" evidence="21">
    <location>
        <begin position="1"/>
        <end position="21"/>
    </location>
</feature>
<keyword evidence="4" id="KW-1003">Cell membrane</keyword>